<protein>
    <submittedName>
        <fullName evidence="1">Uncharacterized protein</fullName>
    </submittedName>
</protein>
<keyword evidence="2" id="KW-1185">Reference proteome</keyword>
<accession>A0ACB8RT65</accession>
<organism evidence="1 2">
    <name type="scientific">Auriscalpium vulgare</name>
    <dbReference type="NCBI Taxonomy" id="40419"/>
    <lineage>
        <taxon>Eukaryota</taxon>
        <taxon>Fungi</taxon>
        <taxon>Dikarya</taxon>
        <taxon>Basidiomycota</taxon>
        <taxon>Agaricomycotina</taxon>
        <taxon>Agaricomycetes</taxon>
        <taxon>Russulales</taxon>
        <taxon>Auriscalpiaceae</taxon>
        <taxon>Auriscalpium</taxon>
    </lineage>
</organism>
<evidence type="ECO:0000313" key="1">
    <source>
        <dbReference type="EMBL" id="KAI0047240.1"/>
    </source>
</evidence>
<reference evidence="1" key="2">
    <citation type="journal article" date="2022" name="New Phytol.">
        <title>Evolutionary transition to the ectomycorrhizal habit in the genomes of a hyperdiverse lineage of mushroom-forming fungi.</title>
        <authorList>
            <person name="Looney B."/>
            <person name="Miyauchi S."/>
            <person name="Morin E."/>
            <person name="Drula E."/>
            <person name="Courty P.E."/>
            <person name="Kohler A."/>
            <person name="Kuo A."/>
            <person name="LaButti K."/>
            <person name="Pangilinan J."/>
            <person name="Lipzen A."/>
            <person name="Riley R."/>
            <person name="Andreopoulos W."/>
            <person name="He G."/>
            <person name="Johnson J."/>
            <person name="Nolan M."/>
            <person name="Tritt A."/>
            <person name="Barry K.W."/>
            <person name="Grigoriev I.V."/>
            <person name="Nagy L.G."/>
            <person name="Hibbett D."/>
            <person name="Henrissat B."/>
            <person name="Matheny P.B."/>
            <person name="Labbe J."/>
            <person name="Martin F.M."/>
        </authorList>
    </citation>
    <scope>NUCLEOTIDE SEQUENCE</scope>
    <source>
        <strain evidence="1">FP105234-sp</strain>
    </source>
</reference>
<proteinExistence type="predicted"/>
<name>A0ACB8RT65_9AGAM</name>
<reference evidence="1" key="1">
    <citation type="submission" date="2021-02" db="EMBL/GenBank/DDBJ databases">
        <authorList>
            <consortium name="DOE Joint Genome Institute"/>
            <person name="Ahrendt S."/>
            <person name="Looney B.P."/>
            <person name="Miyauchi S."/>
            <person name="Morin E."/>
            <person name="Drula E."/>
            <person name="Courty P.E."/>
            <person name="Chicoki N."/>
            <person name="Fauchery L."/>
            <person name="Kohler A."/>
            <person name="Kuo A."/>
            <person name="Labutti K."/>
            <person name="Pangilinan J."/>
            <person name="Lipzen A."/>
            <person name="Riley R."/>
            <person name="Andreopoulos W."/>
            <person name="He G."/>
            <person name="Johnson J."/>
            <person name="Barry K.W."/>
            <person name="Grigoriev I.V."/>
            <person name="Nagy L."/>
            <person name="Hibbett D."/>
            <person name="Henrissat B."/>
            <person name="Matheny P.B."/>
            <person name="Labbe J."/>
            <person name="Martin F."/>
        </authorList>
    </citation>
    <scope>NUCLEOTIDE SEQUENCE</scope>
    <source>
        <strain evidence="1">FP105234-sp</strain>
    </source>
</reference>
<comment type="caution">
    <text evidence="1">The sequence shown here is derived from an EMBL/GenBank/DDBJ whole genome shotgun (WGS) entry which is preliminary data.</text>
</comment>
<evidence type="ECO:0000313" key="2">
    <source>
        <dbReference type="Proteomes" id="UP000814033"/>
    </source>
</evidence>
<sequence>MFQSTSQSPGFYPQDSSSDRNRPQLPHASSSSSMHGSQFTVAGLSSSANSTHGHPSSPWASTTSQGGSLSNSLSDSFLHSRSTYQPGYLMSMSQNNTSPQATPRFDELPVVQTKAKLNSTLSTRNTTSEFGKDPMFESSRQRQNLDEDAPPTASVNDIVNATYADSPSSFHRSNANFGSSSLFQSHRTPPSAAPRAANEPTYVIVFGYPADKFSVAVEYFKQFGASTEPDPNTEIVNCFRIGFNQPGDALSAVRKNGSVINGSWMVGVKWADPAQGESLLGQSVRNGLPVFQTPEANGTGDAMSVDEPYARQGTGQRASHASTPTVGTPIRLAPSASAYRKPGSQKAAPGPAPATPQSGGRVENHNAGAPGTPTKGIVGQFSDLVFGW</sequence>
<dbReference type="EMBL" id="MU275908">
    <property type="protein sequence ID" value="KAI0047240.1"/>
    <property type="molecule type" value="Genomic_DNA"/>
</dbReference>
<dbReference type="Proteomes" id="UP000814033">
    <property type="component" value="Unassembled WGS sequence"/>
</dbReference>
<gene>
    <name evidence="1" type="ORF">FA95DRAFT_1559303</name>
</gene>